<evidence type="ECO:0000256" key="2">
    <source>
        <dbReference type="SAM" id="SignalP"/>
    </source>
</evidence>
<dbReference type="SUPFAM" id="SSF48452">
    <property type="entry name" value="TPR-like"/>
    <property type="match status" value="2"/>
</dbReference>
<feature type="chain" id="PRO_5046159525" evidence="2">
    <location>
        <begin position="27"/>
        <end position="431"/>
    </location>
</feature>
<name>A0ABU8J7C9_9GAMM</name>
<dbReference type="EMBL" id="JBBBNY010000001">
    <property type="protein sequence ID" value="MEI7035220.1"/>
    <property type="molecule type" value="Genomic_DNA"/>
</dbReference>
<dbReference type="InterPro" id="IPR019734">
    <property type="entry name" value="TPR_rpt"/>
</dbReference>
<accession>A0ABU8J7C9</accession>
<feature type="signal peptide" evidence="2">
    <location>
        <begin position="1"/>
        <end position="26"/>
    </location>
</feature>
<evidence type="ECO:0000313" key="3">
    <source>
        <dbReference type="EMBL" id="MEI7035220.1"/>
    </source>
</evidence>
<dbReference type="PANTHER" id="PTHR12558:SF13">
    <property type="entry name" value="CELL DIVISION CYCLE PROTEIN 27 HOMOLOG"/>
    <property type="match status" value="1"/>
</dbReference>
<sequence>MKHAPFLKLLGGAALALALVSGPAIARDRHGDKETKQALYPNATRKEPKLDLTSEREQKKLNDGLDAVNAGDKDKAMQLLQPIVDDKDSSKYAQSLALQGIANLKYNDGDVKGAIDALKRSLDIGVLPNDTYFQLEYELAQFYLADEQYQQAIDTIEKWRAEGRKETAESYALEGNAYYRLEKYPEAIAAIKKAQSLTDKPQASWNQILMASYAESGQTDQAAQLAQQQLAANPNDTTALTNAVAVLMQAQKYPQAIDLMEKSRAAGNFKTEKDYVNLAKLYLITGQDSDDPKPNATKAVGVLDEGMSKGVVPASYDNLKLMGDAAYIAGNEDKAIASYRKAIPNAKDGEAAVRAGQLLISQQKYGEAKTLIQQGIDKGVQHRGTAYMLLAEAERGLKNKAGAIAAMKKAAQDPETSAKAKAWLKQAGAGK</sequence>
<gene>
    <name evidence="3" type="ORF">WAT24_00455</name>
</gene>
<dbReference type="RefSeq" id="WP_336805841.1">
    <property type="nucleotide sequence ID" value="NZ_JBBBNY010000001.1"/>
</dbReference>
<comment type="caution">
    <text evidence="3">The sequence shown here is derived from an EMBL/GenBank/DDBJ whole genome shotgun (WGS) entry which is preliminary data.</text>
</comment>
<dbReference type="PANTHER" id="PTHR12558">
    <property type="entry name" value="CELL DIVISION CYCLE 16,23,27"/>
    <property type="match status" value="1"/>
</dbReference>
<organism evidence="3 4">
    <name type="scientific">Fulvimonas yonginensis</name>
    <dbReference type="NCBI Taxonomy" id="1495200"/>
    <lineage>
        <taxon>Bacteria</taxon>
        <taxon>Pseudomonadati</taxon>
        <taxon>Pseudomonadota</taxon>
        <taxon>Gammaproteobacteria</taxon>
        <taxon>Lysobacterales</taxon>
        <taxon>Rhodanobacteraceae</taxon>
        <taxon>Fulvimonas</taxon>
    </lineage>
</organism>
<keyword evidence="2" id="KW-0732">Signal</keyword>
<evidence type="ECO:0000256" key="1">
    <source>
        <dbReference type="PROSITE-ProRule" id="PRU00339"/>
    </source>
</evidence>
<evidence type="ECO:0000313" key="4">
    <source>
        <dbReference type="Proteomes" id="UP001381174"/>
    </source>
</evidence>
<dbReference type="InterPro" id="IPR011990">
    <property type="entry name" value="TPR-like_helical_dom_sf"/>
</dbReference>
<keyword evidence="4" id="KW-1185">Reference proteome</keyword>
<dbReference type="PROSITE" id="PS50005">
    <property type="entry name" value="TPR"/>
    <property type="match status" value="1"/>
</dbReference>
<dbReference type="SMART" id="SM00028">
    <property type="entry name" value="TPR"/>
    <property type="match status" value="5"/>
</dbReference>
<proteinExistence type="predicted"/>
<reference evidence="3 4" key="1">
    <citation type="journal article" date="2014" name="Int. J. Syst. Evol. Microbiol.">
        <title>Fulvimonas yonginensis sp. nov., isolated from greenhouse soil, and emended description of the genus Fulvimonas.</title>
        <authorList>
            <person name="Ahn J.H."/>
            <person name="Kim S.J."/>
            <person name="Weon H.Y."/>
            <person name="Hong S.B."/>
            <person name="Seok S.J."/>
            <person name="Kwon S.W."/>
        </authorList>
    </citation>
    <scope>NUCLEOTIDE SEQUENCE [LARGE SCALE GENOMIC DNA]</scope>
    <source>
        <strain evidence="3 4">KACC 16952</strain>
    </source>
</reference>
<keyword evidence="1" id="KW-0802">TPR repeat</keyword>
<protein>
    <submittedName>
        <fullName evidence="3">Tetratricopeptide repeat protein</fullName>
    </submittedName>
</protein>
<dbReference type="Proteomes" id="UP001381174">
    <property type="component" value="Unassembled WGS sequence"/>
</dbReference>
<dbReference type="Pfam" id="PF13432">
    <property type="entry name" value="TPR_16"/>
    <property type="match status" value="3"/>
</dbReference>
<feature type="repeat" description="TPR" evidence="1">
    <location>
        <begin position="168"/>
        <end position="201"/>
    </location>
</feature>
<dbReference type="Gene3D" id="1.25.40.10">
    <property type="entry name" value="Tetratricopeptide repeat domain"/>
    <property type="match status" value="4"/>
</dbReference>